<reference evidence="1" key="2">
    <citation type="journal article" date="2015" name="Data Brief">
        <title>Shoot transcriptome of the giant reed, Arundo donax.</title>
        <authorList>
            <person name="Barrero R.A."/>
            <person name="Guerrero F.D."/>
            <person name="Moolhuijzen P."/>
            <person name="Goolsby J.A."/>
            <person name="Tidwell J."/>
            <person name="Bellgard S.E."/>
            <person name="Bellgard M.I."/>
        </authorList>
    </citation>
    <scope>NUCLEOTIDE SEQUENCE</scope>
    <source>
        <tissue evidence="1">Shoot tissue taken approximately 20 cm above the soil surface</tissue>
    </source>
</reference>
<sequence>MKHFSSRHP</sequence>
<organism evidence="1">
    <name type="scientific">Arundo donax</name>
    <name type="common">Giant reed</name>
    <name type="synonym">Donax arundinaceus</name>
    <dbReference type="NCBI Taxonomy" id="35708"/>
    <lineage>
        <taxon>Eukaryota</taxon>
        <taxon>Viridiplantae</taxon>
        <taxon>Streptophyta</taxon>
        <taxon>Embryophyta</taxon>
        <taxon>Tracheophyta</taxon>
        <taxon>Spermatophyta</taxon>
        <taxon>Magnoliopsida</taxon>
        <taxon>Liliopsida</taxon>
        <taxon>Poales</taxon>
        <taxon>Poaceae</taxon>
        <taxon>PACMAD clade</taxon>
        <taxon>Arundinoideae</taxon>
        <taxon>Arundineae</taxon>
        <taxon>Arundo</taxon>
    </lineage>
</organism>
<dbReference type="EMBL" id="GBRH01274818">
    <property type="protein sequence ID" value="JAD23077.1"/>
    <property type="molecule type" value="Transcribed_RNA"/>
</dbReference>
<evidence type="ECO:0000313" key="1">
    <source>
        <dbReference type="EMBL" id="JAD23077.1"/>
    </source>
</evidence>
<accession>A0A0A8YKG8</accession>
<name>A0A0A8YKG8_ARUDO</name>
<reference evidence="1" key="1">
    <citation type="submission" date="2014-09" db="EMBL/GenBank/DDBJ databases">
        <authorList>
            <person name="Magalhaes I.L.F."/>
            <person name="Oliveira U."/>
            <person name="Santos F.R."/>
            <person name="Vidigal T.H.D.A."/>
            <person name="Brescovit A.D."/>
            <person name="Santos A.J."/>
        </authorList>
    </citation>
    <scope>NUCLEOTIDE SEQUENCE</scope>
    <source>
        <tissue evidence="1">Shoot tissue taken approximately 20 cm above the soil surface</tissue>
    </source>
</reference>
<proteinExistence type="predicted"/>
<protein>
    <submittedName>
        <fullName evidence="1">Uncharacterized protein</fullName>
    </submittedName>
</protein>